<dbReference type="AlphaFoldDB" id="A0A1I8AM72"/>
<evidence type="ECO:0000313" key="2">
    <source>
        <dbReference type="Proteomes" id="UP000095287"/>
    </source>
</evidence>
<reference evidence="3" key="1">
    <citation type="submission" date="2016-11" db="UniProtKB">
        <authorList>
            <consortium name="WormBaseParasite"/>
        </authorList>
    </citation>
    <scope>IDENTIFICATION</scope>
</reference>
<organism evidence="2 3">
    <name type="scientific">Steinernema glaseri</name>
    <dbReference type="NCBI Taxonomy" id="37863"/>
    <lineage>
        <taxon>Eukaryota</taxon>
        <taxon>Metazoa</taxon>
        <taxon>Ecdysozoa</taxon>
        <taxon>Nematoda</taxon>
        <taxon>Chromadorea</taxon>
        <taxon>Rhabditida</taxon>
        <taxon>Tylenchina</taxon>
        <taxon>Panagrolaimomorpha</taxon>
        <taxon>Strongyloidoidea</taxon>
        <taxon>Steinernematidae</taxon>
        <taxon>Steinernema</taxon>
    </lineage>
</organism>
<feature type="transmembrane region" description="Helical" evidence="1">
    <location>
        <begin position="34"/>
        <end position="54"/>
    </location>
</feature>
<feature type="transmembrane region" description="Helical" evidence="1">
    <location>
        <begin position="271"/>
        <end position="293"/>
    </location>
</feature>
<evidence type="ECO:0000313" key="3">
    <source>
        <dbReference type="WBParaSite" id="L893_g7041.t1"/>
    </source>
</evidence>
<sequence length="295" mass="33989">MQAAAMMANRPQTVSNRQYEPTEEKSTHIVNPKIGFLLTIAIACFVAVAIYSYAAYEYTSKPCDTNAYLDKAHLLNLRQLSHFHNHLFWWLIGNTCSRHCASNMLKVVVAETEALQKELSQSEDEQYRTKMALSQVYLARAENESQVVVSTAIERYLNSLAMDRALVLQKFLVDFIGYAENDAVARVKVFLVPFELKISELKKMVPQEHHTHIDIYWTDLKRSTTPGILNSCLPGKVEAEEIVEVYKKMTNFRVAKCVPIGRNKKHYELTLIHCFVLAFIVWLFVLFPIYFHIYV</sequence>
<proteinExistence type="predicted"/>
<protein>
    <submittedName>
        <fullName evidence="3">Transmembrane protein</fullName>
    </submittedName>
</protein>
<keyword evidence="1" id="KW-1133">Transmembrane helix</keyword>
<accession>A0A1I8AM72</accession>
<keyword evidence="2" id="KW-1185">Reference proteome</keyword>
<keyword evidence="1" id="KW-0812">Transmembrane</keyword>
<dbReference type="WBParaSite" id="L893_g7041.t1">
    <property type="protein sequence ID" value="L893_g7041.t1"/>
    <property type="gene ID" value="L893_g7041"/>
</dbReference>
<dbReference type="Proteomes" id="UP000095287">
    <property type="component" value="Unplaced"/>
</dbReference>
<evidence type="ECO:0000256" key="1">
    <source>
        <dbReference type="SAM" id="Phobius"/>
    </source>
</evidence>
<name>A0A1I8AM72_9BILA</name>
<keyword evidence="1" id="KW-0472">Membrane</keyword>